<organism evidence="1 2">
    <name type="scientific">Beauveria brongniartii RCEF 3172</name>
    <dbReference type="NCBI Taxonomy" id="1081107"/>
    <lineage>
        <taxon>Eukaryota</taxon>
        <taxon>Fungi</taxon>
        <taxon>Dikarya</taxon>
        <taxon>Ascomycota</taxon>
        <taxon>Pezizomycotina</taxon>
        <taxon>Sordariomycetes</taxon>
        <taxon>Hypocreomycetidae</taxon>
        <taxon>Hypocreales</taxon>
        <taxon>Cordycipitaceae</taxon>
        <taxon>Beauveria</taxon>
        <taxon>Beauveria brongniartii</taxon>
    </lineage>
</organism>
<proteinExistence type="predicted"/>
<accession>A0A166WA92</accession>
<dbReference type="Proteomes" id="UP000076863">
    <property type="component" value="Unassembled WGS sequence"/>
</dbReference>
<gene>
    <name evidence="1" type="ORF">BBO_09164</name>
</gene>
<dbReference type="OrthoDB" id="4868762at2759"/>
<dbReference type="AlphaFoldDB" id="A0A166WA92"/>
<protein>
    <submittedName>
        <fullName evidence="1">Heat-labile enterotoxin IIA, A chain</fullName>
    </submittedName>
</protein>
<evidence type="ECO:0000313" key="2">
    <source>
        <dbReference type="Proteomes" id="UP000076863"/>
    </source>
</evidence>
<evidence type="ECO:0000313" key="1">
    <source>
        <dbReference type="EMBL" id="OAA34511.1"/>
    </source>
</evidence>
<dbReference type="EMBL" id="AZHA01000052">
    <property type="protein sequence ID" value="OAA34511.1"/>
    <property type="molecule type" value="Genomic_DNA"/>
</dbReference>
<keyword evidence="2" id="KW-1185">Reference proteome</keyword>
<comment type="caution">
    <text evidence="1">The sequence shown here is derived from an EMBL/GenBank/DDBJ whole genome shotgun (WGS) entry which is preliminary data.</text>
</comment>
<reference evidence="1 2" key="1">
    <citation type="journal article" date="2016" name="Genome Biol. Evol.">
        <title>Divergent and convergent evolution of fungal pathogenicity.</title>
        <authorList>
            <person name="Shang Y."/>
            <person name="Xiao G."/>
            <person name="Zheng P."/>
            <person name="Cen K."/>
            <person name="Zhan S."/>
            <person name="Wang C."/>
        </authorList>
    </citation>
    <scope>NUCLEOTIDE SEQUENCE [LARGE SCALE GENOMIC DNA]</scope>
    <source>
        <strain evidence="1 2">RCEF 3172</strain>
    </source>
</reference>
<name>A0A166WA92_9HYPO</name>
<sequence>MSGGRIKSKVGKTFRIGGKAGAAVAFGALLTYAHDILNLIKDWDNPISQSVKWPDNAIASVQERIGGPQVPEIYGNELKLKLICAIRGRQTGANVDKACARLRGEAPEEQPPPHPGRNTRLESINYVLDACEKLDGQDGDVESEEWQDDVLERCDVLRGEAEKVAC</sequence>